<organism evidence="3 4">
    <name type="scientific">Caenorhabditis remanei</name>
    <name type="common">Caenorhabditis vulgaris</name>
    <dbReference type="NCBI Taxonomy" id="31234"/>
    <lineage>
        <taxon>Eukaryota</taxon>
        <taxon>Metazoa</taxon>
        <taxon>Ecdysozoa</taxon>
        <taxon>Nematoda</taxon>
        <taxon>Chromadorea</taxon>
        <taxon>Rhabditida</taxon>
        <taxon>Rhabditina</taxon>
        <taxon>Rhabditomorpha</taxon>
        <taxon>Rhabditoidea</taxon>
        <taxon>Rhabditidae</taxon>
        <taxon>Peloderinae</taxon>
        <taxon>Caenorhabditis</taxon>
    </lineage>
</organism>
<dbReference type="PANTHER" id="PTHR21503:SF40">
    <property type="entry name" value="FBA_2 DOMAIN-CONTAINING PROTEIN"/>
    <property type="match status" value="1"/>
</dbReference>
<reference evidence="3 4" key="1">
    <citation type="submission" date="2019-12" db="EMBL/GenBank/DDBJ databases">
        <title>Chromosome-level assembly of the Caenorhabditis remanei genome.</title>
        <authorList>
            <person name="Teterina A.A."/>
            <person name="Willis J.H."/>
            <person name="Phillips P.C."/>
        </authorList>
    </citation>
    <scope>NUCLEOTIDE SEQUENCE [LARGE SCALE GENOMIC DNA]</scope>
    <source>
        <strain evidence="3 4">PX506</strain>
        <tissue evidence="3">Whole organism</tissue>
    </source>
</reference>
<dbReference type="AlphaFoldDB" id="A0A6A5G7F6"/>
<dbReference type="InterPro" id="IPR001810">
    <property type="entry name" value="F-box_dom"/>
</dbReference>
<dbReference type="PANTHER" id="PTHR21503">
    <property type="entry name" value="F-BOX-CONTAINING HYPOTHETICAL PROTEIN C.ELEGANS"/>
    <property type="match status" value="1"/>
</dbReference>
<dbReference type="Proteomes" id="UP000483820">
    <property type="component" value="Chromosome V"/>
</dbReference>
<evidence type="ECO:0000313" key="3">
    <source>
        <dbReference type="EMBL" id="KAF1750998.1"/>
    </source>
</evidence>
<evidence type="ECO:0000313" key="4">
    <source>
        <dbReference type="Proteomes" id="UP000483820"/>
    </source>
</evidence>
<protein>
    <recommendedName>
        <fullName evidence="2">F-box domain-containing protein</fullName>
    </recommendedName>
</protein>
<dbReference type="RefSeq" id="XP_053581054.1">
    <property type="nucleotide sequence ID" value="XM_053732141.1"/>
</dbReference>
<dbReference type="PROSITE" id="PS50181">
    <property type="entry name" value="FBOX"/>
    <property type="match status" value="1"/>
</dbReference>
<evidence type="ECO:0000256" key="1">
    <source>
        <dbReference type="SAM" id="SignalP"/>
    </source>
</evidence>
<sequence length="350" mass="40694">MSTTLLIPLLRLPTLFIRSVLSYFDIDDLIKLASLSNKSRELVKPMKVELKVNVYGEDRHLEIQMNSRNEETWKFKQGNPNTTEITTRIERKDTKDMFIDKWILSKTKSADLYPTMTETIRCLTEVLTCLVFEVNIKTNSLPKDSKIEDLRVDKCSNLMIIGEKCMENSELAQILENISATELLSISVPTNSEFKCNPNHFKSKTVNFDKKGGWVTPKLLFEMKCAIITIRDSNFDLKDCISFIWRWKLCNLEKLEKFEYLEIQFKDAIKNPVIPEGLKAQKWNKKTRNQFYLRRGYRKYLDCQNGFDIIHGDGEILATILIYNDGHEFFFGVWPKRLTTTGEIGGSSRP</sequence>
<dbReference type="EMBL" id="WUAV01000005">
    <property type="protein sequence ID" value="KAF1750998.1"/>
    <property type="molecule type" value="Genomic_DNA"/>
</dbReference>
<dbReference type="CTD" id="78776567"/>
<dbReference type="KEGG" id="crq:GCK72_017550"/>
<feature type="domain" description="F-box" evidence="2">
    <location>
        <begin position="6"/>
        <end position="52"/>
    </location>
</feature>
<feature type="chain" id="PRO_5025606013" description="F-box domain-containing protein" evidence="1">
    <location>
        <begin position="23"/>
        <end position="350"/>
    </location>
</feature>
<comment type="caution">
    <text evidence="3">The sequence shown here is derived from an EMBL/GenBank/DDBJ whole genome shotgun (WGS) entry which is preliminary data.</text>
</comment>
<name>A0A6A5G7F6_CAERE</name>
<feature type="signal peptide" evidence="1">
    <location>
        <begin position="1"/>
        <end position="22"/>
    </location>
</feature>
<dbReference type="GeneID" id="78776567"/>
<proteinExistence type="predicted"/>
<keyword evidence="1" id="KW-0732">Signal</keyword>
<evidence type="ECO:0000259" key="2">
    <source>
        <dbReference type="PROSITE" id="PS50181"/>
    </source>
</evidence>
<dbReference type="Pfam" id="PF00646">
    <property type="entry name" value="F-box"/>
    <property type="match status" value="1"/>
</dbReference>
<gene>
    <name evidence="3" type="ORF">GCK72_017550</name>
</gene>
<accession>A0A6A5G7F6</accession>